<gene>
    <name evidence="3" type="ORF">V6N12_074223</name>
</gene>
<organism evidence="3 4">
    <name type="scientific">Hibiscus sabdariffa</name>
    <name type="common">roselle</name>
    <dbReference type="NCBI Taxonomy" id="183260"/>
    <lineage>
        <taxon>Eukaryota</taxon>
        <taxon>Viridiplantae</taxon>
        <taxon>Streptophyta</taxon>
        <taxon>Embryophyta</taxon>
        <taxon>Tracheophyta</taxon>
        <taxon>Spermatophyta</taxon>
        <taxon>Magnoliopsida</taxon>
        <taxon>eudicotyledons</taxon>
        <taxon>Gunneridae</taxon>
        <taxon>Pentapetalae</taxon>
        <taxon>rosids</taxon>
        <taxon>malvids</taxon>
        <taxon>Malvales</taxon>
        <taxon>Malvaceae</taxon>
        <taxon>Malvoideae</taxon>
        <taxon>Hibiscus</taxon>
    </lineage>
</organism>
<feature type="chain" id="PRO_5047049011" evidence="2">
    <location>
        <begin position="20"/>
        <end position="169"/>
    </location>
</feature>
<reference evidence="3 4" key="1">
    <citation type="journal article" date="2024" name="G3 (Bethesda)">
        <title>Genome assembly of Hibiscus sabdariffa L. provides insights into metabolisms of medicinal natural products.</title>
        <authorList>
            <person name="Kim T."/>
        </authorList>
    </citation>
    <scope>NUCLEOTIDE SEQUENCE [LARGE SCALE GENOMIC DNA]</scope>
    <source>
        <strain evidence="3">TK-2024</strain>
        <tissue evidence="3">Old leaves</tissue>
    </source>
</reference>
<feature type="region of interest" description="Disordered" evidence="1">
    <location>
        <begin position="150"/>
        <end position="169"/>
    </location>
</feature>
<dbReference type="PANTHER" id="PTHR33592">
    <property type="entry name" value="TRANSMEMBRANE PROTEIN"/>
    <property type="match status" value="1"/>
</dbReference>
<name>A0ABR2BG64_9ROSI</name>
<comment type="caution">
    <text evidence="3">The sequence shown here is derived from an EMBL/GenBank/DDBJ whole genome shotgun (WGS) entry which is preliminary data.</text>
</comment>
<evidence type="ECO:0000313" key="4">
    <source>
        <dbReference type="Proteomes" id="UP001472677"/>
    </source>
</evidence>
<evidence type="ECO:0000256" key="1">
    <source>
        <dbReference type="SAM" id="MobiDB-lite"/>
    </source>
</evidence>
<accession>A0ABR2BG64</accession>
<dbReference type="Proteomes" id="UP001472677">
    <property type="component" value="Unassembled WGS sequence"/>
</dbReference>
<sequence length="169" mass="18118">MSNLHRFLVAAAVICFVSTHLFEASGGRVLNQVTHDLVLQSVQKGEPTPPSDHNGCTHITGSNDPRCINGQAFAGRVRAPPRLQPEPVILLASNHLYEASGRILNNDELLLQSVQKAKGVPTPPSRHNGCTHIPGRKDPPCIRQRAFAGHATAPSGQQPIPMVPFHAAA</sequence>
<feature type="region of interest" description="Disordered" evidence="1">
    <location>
        <begin position="43"/>
        <end position="62"/>
    </location>
</feature>
<evidence type="ECO:0000313" key="3">
    <source>
        <dbReference type="EMBL" id="KAK8506173.1"/>
    </source>
</evidence>
<keyword evidence="2" id="KW-0732">Signal</keyword>
<dbReference type="PANTHER" id="PTHR33592:SF3">
    <property type="entry name" value="TRANSMEMBRANE PROTEIN"/>
    <property type="match status" value="1"/>
</dbReference>
<evidence type="ECO:0000256" key="2">
    <source>
        <dbReference type="SAM" id="SignalP"/>
    </source>
</evidence>
<feature type="signal peptide" evidence="2">
    <location>
        <begin position="1"/>
        <end position="19"/>
    </location>
</feature>
<keyword evidence="4" id="KW-1185">Reference proteome</keyword>
<proteinExistence type="predicted"/>
<dbReference type="EMBL" id="JBBPBM010000120">
    <property type="protein sequence ID" value="KAK8506173.1"/>
    <property type="molecule type" value="Genomic_DNA"/>
</dbReference>
<feature type="region of interest" description="Disordered" evidence="1">
    <location>
        <begin position="118"/>
        <end position="137"/>
    </location>
</feature>
<protein>
    <submittedName>
        <fullName evidence="3">Uncharacterized protein</fullName>
    </submittedName>
</protein>